<dbReference type="RefSeq" id="WP_230032456.1">
    <property type="nucleotide sequence ID" value="NZ_JAJJMM010000001.1"/>
</dbReference>
<dbReference type="InterPro" id="IPR036388">
    <property type="entry name" value="WH-like_DNA-bd_sf"/>
</dbReference>
<dbReference type="SUPFAM" id="SSF46785">
    <property type="entry name" value="Winged helix' DNA-binding domain"/>
    <property type="match status" value="1"/>
</dbReference>
<dbReference type="Proteomes" id="UP001430679">
    <property type="component" value="Unassembled WGS sequence"/>
</dbReference>
<dbReference type="InterPro" id="IPR036390">
    <property type="entry name" value="WH_DNA-bd_sf"/>
</dbReference>
<dbReference type="EMBL" id="JAJJMM010000001">
    <property type="protein sequence ID" value="MCC9061436.1"/>
    <property type="molecule type" value="Genomic_DNA"/>
</dbReference>
<keyword evidence="1" id="KW-1133">Transmembrane helix</keyword>
<comment type="caution">
    <text evidence="2">The sequence shown here is derived from an EMBL/GenBank/DDBJ whole genome shotgun (WGS) entry which is preliminary data.</text>
</comment>
<dbReference type="Gene3D" id="1.10.10.10">
    <property type="entry name" value="Winged helix-like DNA-binding domain superfamily/Winged helix DNA-binding domain"/>
    <property type="match status" value="1"/>
</dbReference>
<evidence type="ECO:0000313" key="3">
    <source>
        <dbReference type="Proteomes" id="UP001430679"/>
    </source>
</evidence>
<evidence type="ECO:0000313" key="2">
    <source>
        <dbReference type="EMBL" id="MCC9061436.1"/>
    </source>
</evidence>
<feature type="transmembrane region" description="Helical" evidence="1">
    <location>
        <begin position="131"/>
        <end position="150"/>
    </location>
</feature>
<protein>
    <submittedName>
        <fullName evidence="2">YjcQ family protein</fullName>
    </submittedName>
</protein>
<keyword evidence="1" id="KW-0812">Transmembrane</keyword>
<reference evidence="2" key="1">
    <citation type="submission" date="2021-11" db="EMBL/GenBank/DDBJ databases">
        <title>Description of novel Flavobacterium species.</title>
        <authorList>
            <person name="Saticioglu I.B."/>
            <person name="Ay H."/>
            <person name="Altun S."/>
            <person name="Duman M."/>
        </authorList>
    </citation>
    <scope>NUCLEOTIDE SEQUENCE</scope>
    <source>
        <strain evidence="2">F-30</strain>
    </source>
</reference>
<sequence>MEDNLEYKILKYLSENNNGKPIDVSNMDTDKNRLKNALSNLKKEKYIKCRVITNENIVAKIEFKGIKYLEEDSREKVKSTIIAENYIAGNNYGNQSSNNSITSNTTINPKTEVKASSLILNIWKLISENKLISGLLVVVILWAIKEIFGIDLK</sequence>
<evidence type="ECO:0000256" key="1">
    <source>
        <dbReference type="SAM" id="Phobius"/>
    </source>
</evidence>
<proteinExistence type="predicted"/>
<gene>
    <name evidence="2" type="ORF">LNP81_00350</name>
</gene>
<keyword evidence="1" id="KW-0472">Membrane</keyword>
<keyword evidence="3" id="KW-1185">Reference proteome</keyword>
<name>A0ABS8M7H3_9FLAO</name>
<organism evidence="2 3">
    <name type="scientific">Flavobacterium piscisymbiosum</name>
    <dbReference type="NCBI Taxonomy" id="2893753"/>
    <lineage>
        <taxon>Bacteria</taxon>
        <taxon>Pseudomonadati</taxon>
        <taxon>Bacteroidota</taxon>
        <taxon>Flavobacteriia</taxon>
        <taxon>Flavobacteriales</taxon>
        <taxon>Flavobacteriaceae</taxon>
        <taxon>Flavobacterium</taxon>
    </lineage>
</organism>
<accession>A0ABS8M7H3</accession>